<name>A0A3N4JG56_9PEZI</name>
<dbReference type="EMBL" id="ML120406">
    <property type="protein sequence ID" value="RPA97249.1"/>
    <property type="molecule type" value="Genomic_DNA"/>
</dbReference>
<dbReference type="AlphaFoldDB" id="A0A3N4JG56"/>
<dbReference type="Proteomes" id="UP000276215">
    <property type="component" value="Unassembled WGS sequence"/>
</dbReference>
<gene>
    <name evidence="2" type="ORF">L873DRAFT_1691622</name>
</gene>
<sequence length="329" mass="35568">MLQEREEGGGEGEDVMCDGRDYRRKVIPVDRDLDLNCQHQKPEIKSNPQKPHSTATLLNILQKAAGSSPSDSITTKNESVLPQNPRDSEIGIALGVRDSSCSSTRRDSLLGFQAEPWWCPPRESQVDAVLSKPSLPQTPLVEEGSVGSRRPTARSSWFFCRPISAPAPQPLSGPQNAGQVNSTYLTPTIHRKPPITATEEGTHRVEISGSSEALSPFSPGWDLTGGHGVGRSSYQSTGSETVQYESGTEEGYESEISQTTFATDLGFMTPRSITPTGTGGLDAKQKPVQDLSSFHRELVKKEVELAMKALLYGMAGQVGSPKGLSWDSN</sequence>
<evidence type="ECO:0000313" key="2">
    <source>
        <dbReference type="EMBL" id="RPA97249.1"/>
    </source>
</evidence>
<proteinExistence type="predicted"/>
<accession>A0A3N4JG56</accession>
<keyword evidence="3" id="KW-1185">Reference proteome</keyword>
<dbReference type="OrthoDB" id="5392278at2759"/>
<protein>
    <submittedName>
        <fullName evidence="2">Uncharacterized protein</fullName>
    </submittedName>
</protein>
<feature type="compositionally biased region" description="Polar residues" evidence="1">
    <location>
        <begin position="62"/>
        <end position="82"/>
    </location>
</feature>
<evidence type="ECO:0000256" key="1">
    <source>
        <dbReference type="SAM" id="MobiDB-lite"/>
    </source>
</evidence>
<organism evidence="2 3">
    <name type="scientific">Choiromyces venosus 120613-1</name>
    <dbReference type="NCBI Taxonomy" id="1336337"/>
    <lineage>
        <taxon>Eukaryota</taxon>
        <taxon>Fungi</taxon>
        <taxon>Dikarya</taxon>
        <taxon>Ascomycota</taxon>
        <taxon>Pezizomycotina</taxon>
        <taxon>Pezizomycetes</taxon>
        <taxon>Pezizales</taxon>
        <taxon>Tuberaceae</taxon>
        <taxon>Choiromyces</taxon>
    </lineage>
</organism>
<evidence type="ECO:0000313" key="3">
    <source>
        <dbReference type="Proteomes" id="UP000276215"/>
    </source>
</evidence>
<reference evidence="2 3" key="1">
    <citation type="journal article" date="2018" name="Nat. Ecol. Evol.">
        <title>Pezizomycetes genomes reveal the molecular basis of ectomycorrhizal truffle lifestyle.</title>
        <authorList>
            <person name="Murat C."/>
            <person name="Payen T."/>
            <person name="Noel B."/>
            <person name="Kuo A."/>
            <person name="Morin E."/>
            <person name="Chen J."/>
            <person name="Kohler A."/>
            <person name="Krizsan K."/>
            <person name="Balestrini R."/>
            <person name="Da Silva C."/>
            <person name="Montanini B."/>
            <person name="Hainaut M."/>
            <person name="Levati E."/>
            <person name="Barry K.W."/>
            <person name="Belfiori B."/>
            <person name="Cichocki N."/>
            <person name="Clum A."/>
            <person name="Dockter R.B."/>
            <person name="Fauchery L."/>
            <person name="Guy J."/>
            <person name="Iotti M."/>
            <person name="Le Tacon F."/>
            <person name="Lindquist E.A."/>
            <person name="Lipzen A."/>
            <person name="Malagnac F."/>
            <person name="Mello A."/>
            <person name="Molinier V."/>
            <person name="Miyauchi S."/>
            <person name="Poulain J."/>
            <person name="Riccioni C."/>
            <person name="Rubini A."/>
            <person name="Sitrit Y."/>
            <person name="Splivallo R."/>
            <person name="Traeger S."/>
            <person name="Wang M."/>
            <person name="Zifcakova L."/>
            <person name="Wipf D."/>
            <person name="Zambonelli A."/>
            <person name="Paolocci F."/>
            <person name="Nowrousian M."/>
            <person name="Ottonello S."/>
            <person name="Baldrian P."/>
            <person name="Spatafora J.W."/>
            <person name="Henrissat B."/>
            <person name="Nagy L.G."/>
            <person name="Aury J.M."/>
            <person name="Wincker P."/>
            <person name="Grigoriev I.V."/>
            <person name="Bonfante P."/>
            <person name="Martin F.M."/>
        </authorList>
    </citation>
    <scope>NUCLEOTIDE SEQUENCE [LARGE SCALE GENOMIC DNA]</scope>
    <source>
        <strain evidence="2 3">120613-1</strain>
    </source>
</reference>
<feature type="region of interest" description="Disordered" evidence="1">
    <location>
        <begin position="62"/>
        <end position="86"/>
    </location>
</feature>